<name>A0A1I0A3Z8_9RHOB</name>
<gene>
    <name evidence="5" type="primary">prmC</name>
    <name evidence="8" type="ORF">SAMN04489858_10297</name>
</gene>
<feature type="binding site" evidence="5">
    <location>
        <begin position="116"/>
        <end position="120"/>
    </location>
    <ligand>
        <name>S-adenosyl-L-methionine</name>
        <dbReference type="ChEBI" id="CHEBI:59789"/>
    </ligand>
</feature>
<sequence length="274" mass="29032">MRLSAARVAGAEALRRAGIEGAARDADRILAAVLGIEPSRLRLTDDRDLSEAELARMQQGIAARAAHQPVAQIVGFRDFYAHRFRVTADTLDPRPDTETLVDAALRLPGHDILDMGTGTGAILISVLAARRGARGLGTDISDAALKVARDNARRIGVEARFQQADWYDGIDGRFDLILSNPPYIAVSEMAGLAPDVRDWEPHGALTDGGDGLGAYRVIAAGARAHLNPGGHVLVEIGPTQGPAVAAMFAAQGAETRVLPDLDGRDRVVQADFPA</sequence>
<dbReference type="CDD" id="cd02440">
    <property type="entry name" value="AdoMet_MTases"/>
    <property type="match status" value="1"/>
</dbReference>
<comment type="catalytic activity">
    <reaction evidence="4 5">
        <text>L-glutaminyl-[peptide chain release factor] + S-adenosyl-L-methionine = N(5)-methyl-L-glutaminyl-[peptide chain release factor] + S-adenosyl-L-homocysteine + H(+)</text>
        <dbReference type="Rhea" id="RHEA:42896"/>
        <dbReference type="Rhea" id="RHEA-COMP:10271"/>
        <dbReference type="Rhea" id="RHEA-COMP:10272"/>
        <dbReference type="ChEBI" id="CHEBI:15378"/>
        <dbReference type="ChEBI" id="CHEBI:30011"/>
        <dbReference type="ChEBI" id="CHEBI:57856"/>
        <dbReference type="ChEBI" id="CHEBI:59789"/>
        <dbReference type="ChEBI" id="CHEBI:61891"/>
        <dbReference type="EC" id="2.1.1.297"/>
    </reaction>
</comment>
<dbReference type="AlphaFoldDB" id="A0A1I0A3Z8"/>
<dbReference type="Pfam" id="PF17827">
    <property type="entry name" value="PrmC_N"/>
    <property type="match status" value="1"/>
</dbReference>
<dbReference type="InterPro" id="IPR040758">
    <property type="entry name" value="PrmC_N"/>
</dbReference>
<dbReference type="HAMAP" id="MF_02126">
    <property type="entry name" value="RF_methyltr_PrmC"/>
    <property type="match status" value="1"/>
</dbReference>
<evidence type="ECO:0000256" key="3">
    <source>
        <dbReference type="ARBA" id="ARBA00022691"/>
    </source>
</evidence>
<comment type="similarity">
    <text evidence="5">Belongs to the protein N5-glutamine methyltransferase family. PrmC subfamily.</text>
</comment>
<dbReference type="EMBL" id="FOHO01000002">
    <property type="protein sequence ID" value="SES88698.1"/>
    <property type="molecule type" value="Genomic_DNA"/>
</dbReference>
<keyword evidence="3 5" id="KW-0949">S-adenosyl-L-methionine</keyword>
<evidence type="ECO:0000256" key="1">
    <source>
        <dbReference type="ARBA" id="ARBA00022603"/>
    </source>
</evidence>
<dbReference type="NCBIfam" id="TIGR00536">
    <property type="entry name" value="hemK_fam"/>
    <property type="match status" value="1"/>
</dbReference>
<dbReference type="Gene3D" id="1.10.8.10">
    <property type="entry name" value="DNA helicase RuvA subunit, C-terminal domain"/>
    <property type="match status" value="1"/>
</dbReference>
<dbReference type="InterPro" id="IPR050320">
    <property type="entry name" value="N5-glutamine_MTase"/>
</dbReference>
<dbReference type="Gene3D" id="3.40.50.150">
    <property type="entry name" value="Vaccinia Virus protein VP39"/>
    <property type="match status" value="1"/>
</dbReference>
<dbReference type="Proteomes" id="UP000199180">
    <property type="component" value="Unassembled WGS sequence"/>
</dbReference>
<dbReference type="EC" id="2.1.1.297" evidence="5"/>
<evidence type="ECO:0000313" key="8">
    <source>
        <dbReference type="EMBL" id="SES88698.1"/>
    </source>
</evidence>
<evidence type="ECO:0000313" key="9">
    <source>
        <dbReference type="Proteomes" id="UP000199180"/>
    </source>
</evidence>
<feature type="binding site" evidence="5">
    <location>
        <begin position="180"/>
        <end position="183"/>
    </location>
    <ligand>
        <name>substrate</name>
    </ligand>
</feature>
<organism evidence="8 9">
    <name type="scientific">Paracoccus homiensis</name>
    <dbReference type="NCBI Taxonomy" id="364199"/>
    <lineage>
        <taxon>Bacteria</taxon>
        <taxon>Pseudomonadati</taxon>
        <taxon>Pseudomonadota</taxon>
        <taxon>Alphaproteobacteria</taxon>
        <taxon>Rhodobacterales</taxon>
        <taxon>Paracoccaceae</taxon>
        <taxon>Paracoccus</taxon>
    </lineage>
</organism>
<dbReference type="InterPro" id="IPR004556">
    <property type="entry name" value="HemK-like"/>
</dbReference>
<reference evidence="8 9" key="1">
    <citation type="submission" date="2016-10" db="EMBL/GenBank/DDBJ databases">
        <authorList>
            <person name="de Groot N.N."/>
        </authorList>
    </citation>
    <scope>NUCLEOTIDE SEQUENCE [LARGE SCALE GENOMIC DNA]</scope>
    <source>
        <strain evidence="8 9">DSM 17862</strain>
    </source>
</reference>
<proteinExistence type="inferred from homology"/>
<feature type="binding site" evidence="5">
    <location>
        <position position="139"/>
    </location>
    <ligand>
        <name>S-adenosyl-L-methionine</name>
        <dbReference type="ChEBI" id="CHEBI:59789"/>
    </ligand>
</feature>
<accession>A0A1I0A3Z8</accession>
<dbReference type="OrthoDB" id="9800643at2"/>
<feature type="domain" description="Release factor glutamine methyltransferase N-terminal" evidence="7">
    <location>
        <begin position="8"/>
        <end position="75"/>
    </location>
</feature>
<keyword evidence="1 5" id="KW-0489">Methyltransferase</keyword>
<dbReference type="NCBIfam" id="TIGR03534">
    <property type="entry name" value="RF_mod_PrmC"/>
    <property type="match status" value="1"/>
</dbReference>
<dbReference type="GO" id="GO:0102559">
    <property type="term" value="F:peptide chain release factor N(5)-glutamine methyltransferase activity"/>
    <property type="evidence" value="ECO:0007669"/>
    <property type="project" value="UniProtKB-EC"/>
</dbReference>
<evidence type="ECO:0000256" key="5">
    <source>
        <dbReference type="HAMAP-Rule" id="MF_02126"/>
    </source>
</evidence>
<dbReference type="InterPro" id="IPR029063">
    <property type="entry name" value="SAM-dependent_MTases_sf"/>
</dbReference>
<evidence type="ECO:0000259" key="6">
    <source>
        <dbReference type="Pfam" id="PF05175"/>
    </source>
</evidence>
<dbReference type="PANTHER" id="PTHR18895:SF74">
    <property type="entry name" value="MTRF1L RELEASE FACTOR GLUTAMINE METHYLTRANSFERASE"/>
    <property type="match status" value="1"/>
</dbReference>
<dbReference type="PROSITE" id="PS00092">
    <property type="entry name" value="N6_MTASE"/>
    <property type="match status" value="1"/>
</dbReference>
<dbReference type="InterPro" id="IPR002052">
    <property type="entry name" value="DNA_methylase_N6_adenine_CS"/>
</dbReference>
<protein>
    <recommendedName>
        <fullName evidence="5">Release factor glutamine methyltransferase</fullName>
        <shortName evidence="5">RF MTase</shortName>
        <ecNumber evidence="5">2.1.1.297</ecNumber>
    </recommendedName>
    <alternativeName>
        <fullName evidence="5">N5-glutamine methyltransferase PrmC</fullName>
    </alternativeName>
    <alternativeName>
        <fullName evidence="5">Protein-(glutamine-N5) MTase PrmC</fullName>
    </alternativeName>
    <alternativeName>
        <fullName evidence="5">Protein-glutamine N-methyltransferase PrmC</fullName>
    </alternativeName>
</protein>
<keyword evidence="9" id="KW-1185">Reference proteome</keyword>
<dbReference type="InterPro" id="IPR019874">
    <property type="entry name" value="RF_methyltr_PrmC"/>
</dbReference>
<evidence type="ECO:0000259" key="7">
    <source>
        <dbReference type="Pfam" id="PF17827"/>
    </source>
</evidence>
<dbReference type="STRING" id="364199.SAMN04489858_10297"/>
<evidence type="ECO:0000256" key="2">
    <source>
        <dbReference type="ARBA" id="ARBA00022679"/>
    </source>
</evidence>
<evidence type="ECO:0000256" key="4">
    <source>
        <dbReference type="ARBA" id="ARBA00048391"/>
    </source>
</evidence>
<feature type="domain" description="Methyltransferase small" evidence="6">
    <location>
        <begin position="98"/>
        <end position="185"/>
    </location>
</feature>
<dbReference type="GO" id="GO:0032259">
    <property type="term" value="P:methylation"/>
    <property type="evidence" value="ECO:0007669"/>
    <property type="project" value="UniProtKB-KW"/>
</dbReference>
<keyword evidence="2 5" id="KW-0808">Transferase</keyword>
<dbReference type="PANTHER" id="PTHR18895">
    <property type="entry name" value="HEMK METHYLTRANSFERASE"/>
    <property type="match status" value="1"/>
</dbReference>
<dbReference type="GO" id="GO:0003676">
    <property type="term" value="F:nucleic acid binding"/>
    <property type="evidence" value="ECO:0007669"/>
    <property type="project" value="InterPro"/>
</dbReference>
<feature type="binding site" evidence="5">
    <location>
        <position position="180"/>
    </location>
    <ligand>
        <name>S-adenosyl-L-methionine</name>
        <dbReference type="ChEBI" id="CHEBI:59789"/>
    </ligand>
</feature>
<dbReference type="SUPFAM" id="SSF53335">
    <property type="entry name" value="S-adenosyl-L-methionine-dependent methyltransferases"/>
    <property type="match status" value="1"/>
</dbReference>
<dbReference type="InterPro" id="IPR007848">
    <property type="entry name" value="Small_mtfrase_dom"/>
</dbReference>
<dbReference type="Pfam" id="PF05175">
    <property type="entry name" value="MTS"/>
    <property type="match status" value="1"/>
</dbReference>
<feature type="binding site" evidence="5">
    <location>
        <position position="166"/>
    </location>
    <ligand>
        <name>S-adenosyl-L-methionine</name>
        <dbReference type="ChEBI" id="CHEBI:59789"/>
    </ligand>
</feature>
<dbReference type="RefSeq" id="WP_090732351.1">
    <property type="nucleotide sequence ID" value="NZ_FOHO01000002.1"/>
</dbReference>
<comment type="function">
    <text evidence="5">Methylates the class 1 translation termination release factors RF1/PrfA and RF2/PrfB on the glutamine residue of the universally conserved GGQ motif.</text>
</comment>